<feature type="compositionally biased region" description="Polar residues" evidence="3">
    <location>
        <begin position="388"/>
        <end position="421"/>
    </location>
</feature>
<evidence type="ECO:0000256" key="3">
    <source>
        <dbReference type="SAM" id="MobiDB-lite"/>
    </source>
</evidence>
<feature type="compositionally biased region" description="Low complexity" evidence="3">
    <location>
        <begin position="161"/>
        <end position="176"/>
    </location>
</feature>
<feature type="compositionally biased region" description="Polar residues" evidence="3">
    <location>
        <begin position="219"/>
        <end position="230"/>
    </location>
</feature>
<dbReference type="InterPro" id="IPR013256">
    <property type="entry name" value="Chromatin_SPT2"/>
</dbReference>
<feature type="region of interest" description="Disordered" evidence="3">
    <location>
        <begin position="82"/>
        <end position="243"/>
    </location>
</feature>
<dbReference type="Pfam" id="PF08243">
    <property type="entry name" value="SPT2"/>
    <property type="match status" value="1"/>
</dbReference>
<feature type="compositionally biased region" description="Polar residues" evidence="3">
    <location>
        <begin position="326"/>
        <end position="339"/>
    </location>
</feature>
<dbReference type="GO" id="GO:0003677">
    <property type="term" value="F:DNA binding"/>
    <property type="evidence" value="ECO:0007669"/>
    <property type="project" value="TreeGrafter"/>
</dbReference>
<dbReference type="Proteomes" id="UP000565441">
    <property type="component" value="Unassembled WGS sequence"/>
</dbReference>
<evidence type="ECO:0000256" key="1">
    <source>
        <dbReference type="ARBA" id="ARBA00006461"/>
    </source>
</evidence>
<dbReference type="AlphaFoldDB" id="A0A8H5HAZ7"/>
<name>A0A8H5HAZ7_9AGAR</name>
<keyword evidence="5" id="KW-1185">Reference proteome</keyword>
<feature type="compositionally biased region" description="Low complexity" evidence="3">
    <location>
        <begin position="348"/>
        <end position="382"/>
    </location>
</feature>
<dbReference type="OrthoDB" id="6259853at2759"/>
<keyword evidence="2" id="KW-0175">Coiled coil</keyword>
<feature type="region of interest" description="Disordered" evidence="3">
    <location>
        <begin position="496"/>
        <end position="533"/>
    </location>
</feature>
<evidence type="ECO:0000256" key="2">
    <source>
        <dbReference type="ARBA" id="ARBA00023054"/>
    </source>
</evidence>
<evidence type="ECO:0000313" key="4">
    <source>
        <dbReference type="EMBL" id="KAF5379725.1"/>
    </source>
</evidence>
<feature type="compositionally biased region" description="Basic and acidic residues" evidence="3">
    <location>
        <begin position="201"/>
        <end position="217"/>
    </location>
</feature>
<gene>
    <name evidence="4" type="ORF">D9615_005692</name>
</gene>
<dbReference type="PANTHER" id="PTHR22691:SF8">
    <property type="entry name" value="PROTEIN SPT2 HOMOLOG"/>
    <property type="match status" value="1"/>
</dbReference>
<protein>
    <submittedName>
        <fullName evidence="4">Uncharacterized protein</fullName>
    </submittedName>
</protein>
<accession>A0A8H5HAZ7</accession>
<reference evidence="4 5" key="1">
    <citation type="journal article" date="2020" name="ISME J.">
        <title>Uncovering the hidden diversity of litter-decomposition mechanisms in mushroom-forming fungi.</title>
        <authorList>
            <person name="Floudas D."/>
            <person name="Bentzer J."/>
            <person name="Ahren D."/>
            <person name="Johansson T."/>
            <person name="Persson P."/>
            <person name="Tunlid A."/>
        </authorList>
    </citation>
    <scope>NUCLEOTIDE SEQUENCE [LARGE SCALE GENOMIC DNA]</scope>
    <source>
        <strain evidence="4 5">CBS 661.87</strain>
    </source>
</reference>
<dbReference type="EMBL" id="JAACJP010000015">
    <property type="protein sequence ID" value="KAF5379725.1"/>
    <property type="molecule type" value="Genomic_DNA"/>
</dbReference>
<dbReference type="GO" id="GO:0006334">
    <property type="term" value="P:nucleosome assembly"/>
    <property type="evidence" value="ECO:0007669"/>
    <property type="project" value="TreeGrafter"/>
</dbReference>
<dbReference type="PANTHER" id="PTHR22691">
    <property type="entry name" value="YEAST SPT2-RELATED"/>
    <property type="match status" value="1"/>
</dbReference>
<dbReference type="GO" id="GO:0005730">
    <property type="term" value="C:nucleolus"/>
    <property type="evidence" value="ECO:0007669"/>
    <property type="project" value="TreeGrafter"/>
</dbReference>
<comment type="caution">
    <text evidence="4">The sequence shown here is derived from an EMBL/GenBank/DDBJ whole genome shotgun (WGS) entry which is preliminary data.</text>
</comment>
<evidence type="ECO:0000313" key="5">
    <source>
        <dbReference type="Proteomes" id="UP000565441"/>
    </source>
</evidence>
<comment type="similarity">
    <text evidence="1">Belongs to the SPT2 family.</text>
</comment>
<organism evidence="4 5">
    <name type="scientific">Tricholomella constricta</name>
    <dbReference type="NCBI Taxonomy" id="117010"/>
    <lineage>
        <taxon>Eukaryota</taxon>
        <taxon>Fungi</taxon>
        <taxon>Dikarya</taxon>
        <taxon>Basidiomycota</taxon>
        <taxon>Agaricomycotina</taxon>
        <taxon>Agaricomycetes</taxon>
        <taxon>Agaricomycetidae</taxon>
        <taxon>Agaricales</taxon>
        <taxon>Tricholomatineae</taxon>
        <taxon>Lyophyllaceae</taxon>
        <taxon>Tricholomella</taxon>
    </lineage>
</organism>
<dbReference type="GO" id="GO:0006360">
    <property type="term" value="P:transcription by RNA polymerase I"/>
    <property type="evidence" value="ECO:0007669"/>
    <property type="project" value="TreeGrafter"/>
</dbReference>
<dbReference type="GO" id="GO:0042393">
    <property type="term" value="F:histone binding"/>
    <property type="evidence" value="ECO:0007669"/>
    <property type="project" value="TreeGrafter"/>
</dbReference>
<feature type="compositionally biased region" description="Basic and acidic residues" evidence="3">
    <location>
        <begin position="86"/>
        <end position="147"/>
    </location>
</feature>
<sequence length="533" mass="59459">MEKFTTGPHGQELCGQTRPNLILCGGPCHARLPCISQRPFVTDCDHHCPLWPHTFTMSTFQALMALSETQTRQSQNAVQTALAQRQRKEDMRRKQLAEQERKEQELAKQRRMKIFEDERREKERQQKLEQDRAAKEAVLQKREEEARNALLYGPKKAKALSTPPESSSPKWPSSSSQNRAREEVRKRRLPTNDDDSAPDFLTREEKRERKQQIEMRKLFNSSKRSSNAGSYSKPGRRLPGGAVDVTTTSQMADSAMSSKSVKERIAAMPNTLTKLNTVKRDTRTIDEILQDRAKAREVKVLDGEDARVFDDWFGSSKKKEAAKKTPAQTNASVATSGANTPVYRGDTSAPQSSSAASKKVVPPSKPSLLKTAAIKAAASTNAGVRPTPASSRPGTSGKNGSSARTASTKPSKDSASSNVGNISKMKGSAGKKRARSPSLSDSSASPPPKKRGSEAISEAIWQIFGRDRNSYVSKDVFSDDEDMEADATLLEREEKMSARIAKKEDTLALEEERRREEEKRRRKREKDARERRN</sequence>
<feature type="region of interest" description="Disordered" evidence="3">
    <location>
        <begin position="312"/>
        <end position="456"/>
    </location>
</feature>
<proteinExistence type="inferred from homology"/>
<dbReference type="SMART" id="SM00784">
    <property type="entry name" value="SPT2"/>
    <property type="match status" value="1"/>
</dbReference>